<dbReference type="GeneID" id="73334270"/>
<dbReference type="KEGG" id="clup:CLUP02_00208"/>
<dbReference type="Proteomes" id="UP000830671">
    <property type="component" value="Chromosome 1"/>
</dbReference>
<keyword evidence="2" id="KW-1185">Reference proteome</keyword>
<dbReference type="RefSeq" id="XP_049135217.1">
    <property type="nucleotide sequence ID" value="XM_049279260.1"/>
</dbReference>
<evidence type="ECO:0000313" key="2">
    <source>
        <dbReference type="Proteomes" id="UP000830671"/>
    </source>
</evidence>
<evidence type="ECO:0000313" key="1">
    <source>
        <dbReference type="EMBL" id="UQC73563.1"/>
    </source>
</evidence>
<dbReference type="EMBL" id="CP019471">
    <property type="protein sequence ID" value="UQC73563.1"/>
    <property type="molecule type" value="Genomic_DNA"/>
</dbReference>
<sequence>MRVRAHASRDTIRLSITIISFNFRMFLRRFPPGYEER</sequence>
<reference evidence="1" key="1">
    <citation type="journal article" date="2021" name="Mol. Plant Microbe Interact.">
        <title>Complete Genome Sequence of the Plant-Pathogenic Fungus Colletotrichum lupini.</title>
        <authorList>
            <person name="Baroncelli R."/>
            <person name="Pensec F."/>
            <person name="Da Lio D."/>
            <person name="Boufleur T."/>
            <person name="Vicente I."/>
            <person name="Sarrocco S."/>
            <person name="Picot A."/>
            <person name="Baraldi E."/>
            <person name="Sukno S."/>
            <person name="Thon M."/>
            <person name="Le Floch G."/>
        </authorList>
    </citation>
    <scope>NUCLEOTIDE SEQUENCE</scope>
    <source>
        <strain evidence="1">IMI 504893</strain>
    </source>
</reference>
<accession>A0A9Q8SAJ1</accession>
<protein>
    <submittedName>
        <fullName evidence="1">Uncharacterized protein</fullName>
    </submittedName>
</protein>
<organism evidence="1 2">
    <name type="scientific">Colletotrichum lupini</name>
    <dbReference type="NCBI Taxonomy" id="145971"/>
    <lineage>
        <taxon>Eukaryota</taxon>
        <taxon>Fungi</taxon>
        <taxon>Dikarya</taxon>
        <taxon>Ascomycota</taxon>
        <taxon>Pezizomycotina</taxon>
        <taxon>Sordariomycetes</taxon>
        <taxon>Hypocreomycetidae</taxon>
        <taxon>Glomerellales</taxon>
        <taxon>Glomerellaceae</taxon>
        <taxon>Colletotrichum</taxon>
        <taxon>Colletotrichum acutatum species complex</taxon>
    </lineage>
</organism>
<proteinExistence type="predicted"/>
<gene>
    <name evidence="1" type="ORF">CLUP02_00208</name>
</gene>
<name>A0A9Q8SAJ1_9PEZI</name>
<dbReference type="AlphaFoldDB" id="A0A9Q8SAJ1"/>